<gene>
    <name evidence="19" type="ORF">MONAX_5E015770</name>
</gene>
<accession>A0A5E4CUM2</accession>
<comment type="subcellular location">
    <subcellularLocation>
        <location evidence="3">Cytoplasm</location>
    </subcellularLocation>
    <subcellularLocation>
        <location evidence="2">Nucleus</location>
    </subcellularLocation>
</comment>
<comment type="function">
    <text evidence="14">Cytidine deaminase catalyzing the cytidine to uridine postranscriptional editing of a variety of mRNAs. Form complexes with cofactors that confer differential editing activity and selectivity. Responsible for the postranscriptional editing of a CAA codon for Gln to a UAA codon for stop in the apolipoprotein B mRNA. Also involved in CGA (Arg) to UGA (Stop) editing in the NF1 mRNA. May also play a role in the epigenetic regulation of gene expression by participating in DNA demethylation.</text>
</comment>
<keyword evidence="20" id="KW-1185">Reference proteome</keyword>
<evidence type="ECO:0000259" key="18">
    <source>
        <dbReference type="PROSITE" id="PS51747"/>
    </source>
</evidence>
<dbReference type="PANTHER" id="PTHR13857">
    <property type="entry name" value="MRNA EDITING ENZYME"/>
    <property type="match status" value="1"/>
</dbReference>
<dbReference type="CDD" id="cd01283">
    <property type="entry name" value="cytidine_deaminase"/>
    <property type="match status" value="1"/>
</dbReference>
<comment type="catalytic activity">
    <reaction evidence="17">
        <text>cytidine(6666) in apoB mRNA + H2O + H(+) = uridine(6666) in apoB mRNA + NH4(+)</text>
        <dbReference type="Rhea" id="RHEA:21772"/>
        <dbReference type="Rhea" id="RHEA-COMP:13888"/>
        <dbReference type="Rhea" id="RHEA-COMP:13889"/>
        <dbReference type="ChEBI" id="CHEBI:15377"/>
        <dbReference type="ChEBI" id="CHEBI:15378"/>
        <dbReference type="ChEBI" id="CHEBI:28938"/>
        <dbReference type="ChEBI" id="CHEBI:65315"/>
        <dbReference type="ChEBI" id="CHEBI:82748"/>
        <dbReference type="EC" id="3.5.4.36"/>
    </reaction>
    <physiologicalReaction direction="left-to-right" evidence="17">
        <dbReference type="Rhea" id="RHEA:21773"/>
    </physiologicalReaction>
</comment>
<dbReference type="Pfam" id="PF18774">
    <property type="entry name" value="APOBEC4_like"/>
    <property type="match status" value="1"/>
</dbReference>
<reference evidence="19" key="1">
    <citation type="submission" date="2019-04" db="EMBL/GenBank/DDBJ databases">
        <authorList>
            <person name="Alioto T."/>
            <person name="Alioto T."/>
        </authorList>
    </citation>
    <scope>NUCLEOTIDE SEQUENCE [LARGE SCALE GENOMIC DNA]</scope>
</reference>
<evidence type="ECO:0000256" key="15">
    <source>
        <dbReference type="ARBA" id="ARBA00046509"/>
    </source>
</evidence>
<dbReference type="EC" id="3.5.4.36" evidence="5"/>
<keyword evidence="9" id="KW-0479">Metal-binding</keyword>
<protein>
    <recommendedName>
        <fullName evidence="6">C-&gt;U-editing enzyme APOBEC-1</fullName>
        <ecNumber evidence="5">3.5.4.36</ecNumber>
    </recommendedName>
    <alternativeName>
        <fullName evidence="13">mRNA(cytosine(6666)) deaminase 1</fullName>
    </alternativeName>
</protein>
<dbReference type="GO" id="GO:0008270">
    <property type="term" value="F:zinc ion binding"/>
    <property type="evidence" value="ECO:0007669"/>
    <property type="project" value="InterPro"/>
</dbReference>
<evidence type="ECO:0000256" key="13">
    <source>
        <dbReference type="ARBA" id="ARBA00031639"/>
    </source>
</evidence>
<keyword evidence="7" id="KW-0963">Cytoplasm</keyword>
<dbReference type="GO" id="GO:0003723">
    <property type="term" value="F:RNA binding"/>
    <property type="evidence" value="ECO:0007669"/>
    <property type="project" value="TreeGrafter"/>
</dbReference>
<keyword evidence="12" id="KW-0539">Nucleus</keyword>
<dbReference type="EMBL" id="CABDUW010001916">
    <property type="protein sequence ID" value="VTJ84632.1"/>
    <property type="molecule type" value="Genomic_DNA"/>
</dbReference>
<evidence type="ECO:0000256" key="6">
    <source>
        <dbReference type="ARBA" id="ARBA00014786"/>
    </source>
</evidence>
<dbReference type="GO" id="GO:0006397">
    <property type="term" value="P:mRNA processing"/>
    <property type="evidence" value="ECO:0007669"/>
    <property type="project" value="UniProtKB-KW"/>
</dbReference>
<name>A0A5E4CUM2_MARMO</name>
<dbReference type="InterPro" id="IPR002125">
    <property type="entry name" value="CMP_dCMP_dom"/>
</dbReference>
<dbReference type="GO" id="GO:0005634">
    <property type="term" value="C:nucleus"/>
    <property type="evidence" value="ECO:0007669"/>
    <property type="project" value="UniProtKB-SubCell"/>
</dbReference>
<evidence type="ECO:0000256" key="1">
    <source>
        <dbReference type="ARBA" id="ARBA00001947"/>
    </source>
</evidence>
<evidence type="ECO:0000256" key="11">
    <source>
        <dbReference type="ARBA" id="ARBA00022833"/>
    </source>
</evidence>
<dbReference type="PANTHER" id="PTHR13857:SF26">
    <property type="entry name" value="C-U-EDITING ENZYME APOBEC-1"/>
    <property type="match status" value="1"/>
</dbReference>
<dbReference type="GO" id="GO:0004126">
    <property type="term" value="F:cytidine deaminase activity"/>
    <property type="evidence" value="ECO:0007669"/>
    <property type="project" value="TreeGrafter"/>
</dbReference>
<evidence type="ECO:0000256" key="16">
    <source>
        <dbReference type="ARBA" id="ARBA00049034"/>
    </source>
</evidence>
<proteinExistence type="inferred from homology"/>
<comment type="similarity">
    <text evidence="4">Belongs to the cytidine and deoxycytidylate deaminase family.</text>
</comment>
<evidence type="ECO:0000256" key="8">
    <source>
        <dbReference type="ARBA" id="ARBA00022664"/>
    </source>
</evidence>
<dbReference type="GO" id="GO:1903311">
    <property type="term" value="P:regulation of mRNA metabolic process"/>
    <property type="evidence" value="ECO:0007669"/>
    <property type="project" value="UniProtKB-ARBA"/>
</dbReference>
<keyword evidence="8" id="KW-0507">mRNA processing</keyword>
<dbReference type="GO" id="GO:0005737">
    <property type="term" value="C:cytoplasm"/>
    <property type="evidence" value="ECO:0007669"/>
    <property type="project" value="UniProtKB-SubCell"/>
</dbReference>
<evidence type="ECO:0000313" key="19">
    <source>
        <dbReference type="EMBL" id="VTJ84632.1"/>
    </source>
</evidence>
<feature type="domain" description="CMP/dCMP-type deaminase" evidence="18">
    <location>
        <begin position="51"/>
        <end position="175"/>
    </location>
</feature>
<dbReference type="GO" id="GO:0016554">
    <property type="term" value="P:cytidine to uridine editing"/>
    <property type="evidence" value="ECO:0007669"/>
    <property type="project" value="UniProtKB-ARBA"/>
</dbReference>
<evidence type="ECO:0000256" key="2">
    <source>
        <dbReference type="ARBA" id="ARBA00004123"/>
    </source>
</evidence>
<dbReference type="InterPro" id="IPR016192">
    <property type="entry name" value="APOBEC/CMP_deaminase_Zn-bd"/>
</dbReference>
<evidence type="ECO:0000256" key="7">
    <source>
        <dbReference type="ARBA" id="ARBA00022490"/>
    </source>
</evidence>
<evidence type="ECO:0000256" key="12">
    <source>
        <dbReference type="ARBA" id="ARBA00023242"/>
    </source>
</evidence>
<sequence length="277" mass="32556">MSHSLSLWQWAHLKKQSSGILLAEAVSTRQALEEGVQRQSSMTSEKGPSTGDATLRRRIEPWEFEVFFDPAELRKETCMFYEIKWGTSHKIWRNSSKNTTNHVEVNFIEKFTAERHFCPSISCSITWFLSWSPCWECSKAIREFLSQHPNMTLVIYTARLFQHMDQQNRQGLRDLINSGVTVQIMTVSEYCYCWRNFVNYPPKEETHWPKYQPLLMMLYALELHCIILSLPPCLKISRRCQKQLTFFSLTLQNCHYQTIPPHILLSTGLIQPSVTWR</sequence>
<comment type="caution">
    <text evidence="19">The sequence shown here is derived from an EMBL/GenBank/DDBJ whole genome shotgun (WGS) entry which is preliminary data.</text>
</comment>
<keyword evidence="11" id="KW-0862">Zinc</keyword>
<dbReference type="PROSITE" id="PS00903">
    <property type="entry name" value="CYT_DCMP_DEAMINASES_1"/>
    <property type="match status" value="1"/>
</dbReference>
<organism evidence="19 20">
    <name type="scientific">Marmota monax</name>
    <name type="common">Woodchuck</name>
    <dbReference type="NCBI Taxonomy" id="9995"/>
    <lineage>
        <taxon>Eukaryota</taxon>
        <taxon>Metazoa</taxon>
        <taxon>Chordata</taxon>
        <taxon>Craniata</taxon>
        <taxon>Vertebrata</taxon>
        <taxon>Euteleostomi</taxon>
        <taxon>Mammalia</taxon>
        <taxon>Eutheria</taxon>
        <taxon>Euarchontoglires</taxon>
        <taxon>Glires</taxon>
        <taxon>Rodentia</taxon>
        <taxon>Sciuromorpha</taxon>
        <taxon>Sciuridae</taxon>
        <taxon>Xerinae</taxon>
        <taxon>Marmotini</taxon>
        <taxon>Marmota</taxon>
    </lineage>
</organism>
<evidence type="ECO:0000256" key="17">
    <source>
        <dbReference type="ARBA" id="ARBA00049310"/>
    </source>
</evidence>
<dbReference type="Gene3D" id="3.40.140.10">
    <property type="entry name" value="Cytidine Deaminase, domain 2"/>
    <property type="match status" value="1"/>
</dbReference>
<dbReference type="InterPro" id="IPR041547">
    <property type="entry name" value="APOBEC1"/>
</dbReference>
<dbReference type="Proteomes" id="UP000335636">
    <property type="component" value="Unassembled WGS sequence"/>
</dbReference>
<evidence type="ECO:0000256" key="9">
    <source>
        <dbReference type="ARBA" id="ARBA00022723"/>
    </source>
</evidence>
<dbReference type="InterPro" id="IPR016193">
    <property type="entry name" value="Cytidine_deaminase-like"/>
</dbReference>
<evidence type="ECO:0000313" key="20">
    <source>
        <dbReference type="Proteomes" id="UP000335636"/>
    </source>
</evidence>
<comment type="cofactor">
    <cofactor evidence="1">
        <name>Zn(2+)</name>
        <dbReference type="ChEBI" id="CHEBI:29105"/>
    </cofactor>
</comment>
<evidence type="ECO:0000256" key="3">
    <source>
        <dbReference type="ARBA" id="ARBA00004496"/>
    </source>
</evidence>
<dbReference type="SUPFAM" id="SSF53927">
    <property type="entry name" value="Cytidine deaminase-like"/>
    <property type="match status" value="1"/>
</dbReference>
<keyword evidence="10" id="KW-0378">Hydrolase</keyword>
<evidence type="ECO:0000256" key="10">
    <source>
        <dbReference type="ARBA" id="ARBA00022801"/>
    </source>
</evidence>
<dbReference type="InterPro" id="IPR050610">
    <property type="entry name" value="APOBEC_Cyt_Deaminase"/>
</dbReference>
<comment type="catalytic activity">
    <reaction evidence="16">
        <text>a cytidine in mRNA + H2O + H(+) = a uridine in mRNA + NH4(+)</text>
        <dbReference type="Rhea" id="RHEA:74355"/>
        <dbReference type="Rhea" id="RHEA-COMP:14658"/>
        <dbReference type="Rhea" id="RHEA-COMP:15145"/>
        <dbReference type="ChEBI" id="CHEBI:15377"/>
        <dbReference type="ChEBI" id="CHEBI:15378"/>
        <dbReference type="ChEBI" id="CHEBI:28938"/>
        <dbReference type="ChEBI" id="CHEBI:65315"/>
        <dbReference type="ChEBI" id="CHEBI:82748"/>
    </reaction>
    <physiologicalReaction direction="left-to-right" evidence="16">
        <dbReference type="Rhea" id="RHEA:74356"/>
    </physiologicalReaction>
</comment>
<evidence type="ECO:0000256" key="14">
    <source>
        <dbReference type="ARBA" id="ARBA00045552"/>
    </source>
</evidence>
<dbReference type="PROSITE" id="PS51747">
    <property type="entry name" value="CYT_DCMP_DEAMINASES_2"/>
    <property type="match status" value="1"/>
</dbReference>
<dbReference type="GO" id="GO:0016556">
    <property type="term" value="P:mRNA modification"/>
    <property type="evidence" value="ECO:0007669"/>
    <property type="project" value="UniProtKB-ARBA"/>
</dbReference>
<evidence type="ECO:0000256" key="5">
    <source>
        <dbReference type="ARBA" id="ARBA00012742"/>
    </source>
</evidence>
<dbReference type="GO" id="GO:0010604">
    <property type="term" value="P:positive regulation of macromolecule metabolic process"/>
    <property type="evidence" value="ECO:0007669"/>
    <property type="project" value="UniProtKB-ARBA"/>
</dbReference>
<evidence type="ECO:0000256" key="4">
    <source>
        <dbReference type="ARBA" id="ARBA00006576"/>
    </source>
</evidence>
<dbReference type="FunFam" id="3.40.140.10:FF:000049">
    <property type="entry name" value="C-&gt;U-editing enzyme APOBEC-1 isoform X2"/>
    <property type="match status" value="1"/>
</dbReference>
<comment type="subunit">
    <text evidence="15">Homodimer. Interacts with A1CF; form an mRNA editing complex. Interacts with RBM47; form an mRNA editing complex. Found in a complex with CELF2/CUGBP2 and A1CF. Interacts with HNRPAB. Interacts with SYNCRIP.</text>
</comment>
<dbReference type="AlphaFoldDB" id="A0A5E4CUM2"/>